<dbReference type="EMBL" id="VIVQ01000002">
    <property type="protein sequence ID" value="TWE10349.1"/>
    <property type="molecule type" value="Genomic_DNA"/>
</dbReference>
<evidence type="ECO:0000313" key="1">
    <source>
        <dbReference type="EMBL" id="TWE10349.1"/>
    </source>
</evidence>
<dbReference type="AlphaFoldDB" id="A0A561E413"/>
<dbReference type="Proteomes" id="UP000318297">
    <property type="component" value="Unassembled WGS sequence"/>
</dbReference>
<proteinExistence type="predicted"/>
<name>A0A561E413_9MICO</name>
<comment type="caution">
    <text evidence="1">The sequence shown here is derived from an EMBL/GenBank/DDBJ whole genome shotgun (WGS) entry which is preliminary data.</text>
</comment>
<organism evidence="1 2">
    <name type="scientific">Rudaeicoccus suwonensis</name>
    <dbReference type="NCBI Taxonomy" id="657409"/>
    <lineage>
        <taxon>Bacteria</taxon>
        <taxon>Bacillati</taxon>
        <taxon>Actinomycetota</taxon>
        <taxon>Actinomycetes</taxon>
        <taxon>Micrococcales</taxon>
        <taxon>Dermacoccaceae</taxon>
        <taxon>Rudaeicoccus</taxon>
    </lineage>
</organism>
<evidence type="ECO:0000313" key="2">
    <source>
        <dbReference type="Proteomes" id="UP000318297"/>
    </source>
</evidence>
<reference evidence="1 2" key="1">
    <citation type="submission" date="2019-06" db="EMBL/GenBank/DDBJ databases">
        <title>Sequencing the genomes of 1000 actinobacteria strains.</title>
        <authorList>
            <person name="Klenk H.-P."/>
        </authorList>
    </citation>
    <scope>NUCLEOTIDE SEQUENCE [LARGE SCALE GENOMIC DNA]</scope>
    <source>
        <strain evidence="1 2">DSM 19560</strain>
    </source>
</reference>
<keyword evidence="2" id="KW-1185">Reference proteome</keyword>
<sequence>MPTILASALTREPFNECGTVTATLSKWCVDGTSVHGQWPYVQPTLVGSTHPPPYGYVSSVVGVIDWRILAHRPVNHRSAGRETAD</sequence>
<protein>
    <submittedName>
        <fullName evidence="1">Uncharacterized protein</fullName>
    </submittedName>
</protein>
<accession>A0A561E413</accession>
<gene>
    <name evidence="1" type="ORF">BKA23_2706</name>
</gene>